<dbReference type="InterPro" id="IPR036396">
    <property type="entry name" value="Cyt_P450_sf"/>
</dbReference>
<dbReference type="GO" id="GO:0020037">
    <property type="term" value="F:heme binding"/>
    <property type="evidence" value="ECO:0000318"/>
    <property type="project" value="GO_Central"/>
</dbReference>
<evidence type="ECO:0000256" key="1">
    <source>
        <dbReference type="ARBA" id="ARBA00001971"/>
    </source>
</evidence>
<dbReference type="InterPro" id="IPR001128">
    <property type="entry name" value="Cyt_P450"/>
</dbReference>
<dbReference type="GO" id="GO:0005506">
    <property type="term" value="F:iron ion binding"/>
    <property type="evidence" value="ECO:0007669"/>
    <property type="project" value="UniProtKB-UniRule"/>
</dbReference>
<reference evidence="14" key="2">
    <citation type="submission" date="2025-08" db="UniProtKB">
        <authorList>
            <consortium name="Ensembl"/>
        </authorList>
    </citation>
    <scope>IDENTIFICATION</scope>
    <source>
        <strain evidence="14">Glennie</strain>
    </source>
</reference>
<protein>
    <recommendedName>
        <fullName evidence="13">Cytochrome P450</fullName>
        <ecNumber evidence="13">1.14.14.1</ecNumber>
    </recommendedName>
</protein>
<dbReference type="GO" id="GO:0042180">
    <property type="term" value="P:ketone metabolic process"/>
    <property type="evidence" value="ECO:0007669"/>
    <property type="project" value="Ensembl"/>
</dbReference>
<dbReference type="GO" id="GO:0005789">
    <property type="term" value="C:endoplasmic reticulum membrane"/>
    <property type="evidence" value="ECO:0007669"/>
    <property type="project" value="UniProtKB-SubCell"/>
</dbReference>
<dbReference type="GO" id="GO:0016712">
    <property type="term" value="F:oxidoreductase activity, acting on paired donors, with incorporation or reduction of molecular oxygen, reduced flavin or flavoprotein as one donor, and incorporation of one atom of oxygen"/>
    <property type="evidence" value="ECO:0000318"/>
    <property type="project" value="GO_Central"/>
</dbReference>
<dbReference type="InParanoid" id="A0A6I8N667"/>
<keyword evidence="4 11" id="KW-0479">Metal-binding</keyword>
<dbReference type="FunFam" id="1.10.630.10:FF:000001">
    <property type="entry name" value="Cytochrome P450, family 2"/>
    <property type="match status" value="1"/>
</dbReference>
<sequence length="515" mass="58637">MRTVSPTRDDPIALYPLQGLEKCFAHSKRLTNAIIIIIIPSNPWQPEAGGQLDARIPRFLTPSSNGLQHLPAGILSFVSKLRDKYGPVYTVYLGPRPVVVLCGLDAVKEALVDKAEEFSGRGKISIIDKIFQGYGVAFSNGQRWKTLRRFSLATLRDFGMGKRSIEERIQEEAQCLVEEIHKTEGELVDPTFFFNSVTSNIICSIVFGNRFDYRDKMFLTLLSIFNETFTLMSSPWGQVLFELFSGIMKYLPGVHRRVHSNLEYVNNFITQRVESNKKSLDPNSPRDFIDCFLIRMDKEKETLGSEFHMRNLVLTTQSLFFAGTETSSTTLRYSFLLMLKYPQVAEKVQEEIDQVIGQDRPPGLEDRTRMPYTDAVIHEIQRFSDLLPLGVPHIVTQDTHFRGYFLPKGTDVYPLLSSVLHDPRHFKRPDSFDPGHFLDARGNFKKSEAFLPFSTGKRICLGESIARMELFLFFTTVLQNFSLASPVAPEDIDLTPRESGIGKVAPPYQLRFLPR</sequence>
<comment type="similarity">
    <text evidence="2 12">Belongs to the cytochrome P450 family.</text>
</comment>
<comment type="catalytic activity">
    <reaction evidence="13">
        <text>an organic molecule + reduced [NADPH--hemoprotein reductase] + O2 = an alcohol + oxidized [NADPH--hemoprotein reductase] + H2O + H(+)</text>
        <dbReference type="Rhea" id="RHEA:17149"/>
        <dbReference type="Rhea" id="RHEA-COMP:11964"/>
        <dbReference type="Rhea" id="RHEA-COMP:11965"/>
        <dbReference type="ChEBI" id="CHEBI:15377"/>
        <dbReference type="ChEBI" id="CHEBI:15378"/>
        <dbReference type="ChEBI" id="CHEBI:15379"/>
        <dbReference type="ChEBI" id="CHEBI:30879"/>
        <dbReference type="ChEBI" id="CHEBI:57618"/>
        <dbReference type="ChEBI" id="CHEBI:58210"/>
        <dbReference type="ChEBI" id="CHEBI:142491"/>
        <dbReference type="EC" id="1.14.14.1"/>
    </reaction>
</comment>
<evidence type="ECO:0000256" key="5">
    <source>
        <dbReference type="ARBA" id="ARBA00022824"/>
    </source>
</evidence>
<dbReference type="GO" id="GO:0101021">
    <property type="term" value="F:estrogen 2-hydroxylase activity"/>
    <property type="evidence" value="ECO:0007669"/>
    <property type="project" value="Ensembl"/>
</dbReference>
<dbReference type="GO" id="GO:0019373">
    <property type="term" value="P:epoxygenase P450 pathway"/>
    <property type="evidence" value="ECO:0000318"/>
    <property type="project" value="GO_Central"/>
</dbReference>
<dbReference type="GO" id="GO:0062188">
    <property type="term" value="F:anandamide 11,12 epoxidase activity"/>
    <property type="evidence" value="ECO:0007669"/>
    <property type="project" value="Ensembl"/>
</dbReference>
<evidence type="ECO:0000256" key="7">
    <source>
        <dbReference type="ARBA" id="ARBA00023002"/>
    </source>
</evidence>
<dbReference type="OMA" id="RPPNHIG"/>
<keyword evidence="8 11" id="KW-0408">Iron</keyword>
<dbReference type="GO" id="GO:0008392">
    <property type="term" value="F:arachidonate epoxygenase activity"/>
    <property type="evidence" value="ECO:0000318"/>
    <property type="project" value="GO_Central"/>
</dbReference>
<keyword evidence="10" id="KW-0472">Membrane</keyword>
<keyword evidence="3 11" id="KW-0349">Heme</keyword>
<dbReference type="Proteomes" id="UP000002279">
    <property type="component" value="Chromosome 5"/>
</dbReference>
<dbReference type="InterPro" id="IPR050182">
    <property type="entry name" value="Cytochrome_P450_fam2"/>
</dbReference>
<proteinExistence type="inferred from homology"/>
<dbReference type="GO" id="GO:0062187">
    <property type="term" value="F:anandamide 8,9 epoxidase activity"/>
    <property type="evidence" value="ECO:0007669"/>
    <property type="project" value="Ensembl"/>
</dbReference>
<dbReference type="PROSITE" id="PS00086">
    <property type="entry name" value="CYTOCHROME_P450"/>
    <property type="match status" value="1"/>
</dbReference>
<reference evidence="14" key="3">
    <citation type="submission" date="2025-09" db="UniProtKB">
        <authorList>
            <consortium name="Ensembl"/>
        </authorList>
    </citation>
    <scope>IDENTIFICATION</scope>
    <source>
        <strain evidence="14">Glennie</strain>
    </source>
</reference>
<keyword evidence="7 12" id="KW-0560">Oxidoreductase</keyword>
<dbReference type="PANTHER" id="PTHR24300:SF406">
    <property type="entry name" value="CYTOCHROME P450 2B6"/>
    <property type="match status" value="1"/>
</dbReference>
<evidence type="ECO:0000256" key="3">
    <source>
        <dbReference type="ARBA" id="ARBA00022617"/>
    </source>
</evidence>
<name>A0A6I8N667_ORNAN</name>
<dbReference type="PANTHER" id="PTHR24300">
    <property type="entry name" value="CYTOCHROME P450 508A4-RELATED"/>
    <property type="match status" value="1"/>
</dbReference>
<gene>
    <name evidence="14" type="primary">CYP2B6</name>
</gene>
<dbReference type="PRINTS" id="PR01684">
    <property type="entry name" value="EP450ICYP2A"/>
</dbReference>
<dbReference type="GO" id="GO:0006805">
    <property type="term" value="P:xenobiotic metabolic process"/>
    <property type="evidence" value="ECO:0000318"/>
    <property type="project" value="GO_Central"/>
</dbReference>
<evidence type="ECO:0000256" key="6">
    <source>
        <dbReference type="ARBA" id="ARBA00022848"/>
    </source>
</evidence>
<evidence type="ECO:0000256" key="13">
    <source>
        <dbReference type="RuleBase" id="RU368053"/>
    </source>
</evidence>
<dbReference type="Ensembl" id="ENSOANT00000051671.1">
    <property type="protein sequence ID" value="ENSOANP00000036709.1"/>
    <property type="gene ID" value="ENSOANG00000002327.2"/>
</dbReference>
<dbReference type="GO" id="GO:0008390">
    <property type="term" value="F:testosterone 16-alpha-hydroxylase activity"/>
    <property type="evidence" value="ECO:0007669"/>
    <property type="project" value="Ensembl"/>
</dbReference>
<evidence type="ECO:0000256" key="2">
    <source>
        <dbReference type="ARBA" id="ARBA00010617"/>
    </source>
</evidence>
<dbReference type="GO" id="GO:0042178">
    <property type="term" value="P:xenobiotic catabolic process"/>
    <property type="evidence" value="ECO:0007669"/>
    <property type="project" value="Ensembl"/>
</dbReference>
<dbReference type="PRINTS" id="PR00385">
    <property type="entry name" value="P450"/>
</dbReference>
<reference evidence="14 15" key="1">
    <citation type="journal article" date="2008" name="Nature">
        <title>Genome analysis of the platypus reveals unique signatures of evolution.</title>
        <authorList>
            <person name="Warren W.C."/>
            <person name="Hillier L.W."/>
            <person name="Marshall Graves J.A."/>
            <person name="Birney E."/>
            <person name="Ponting C.P."/>
            <person name="Grutzner F."/>
            <person name="Belov K."/>
            <person name="Miller W."/>
            <person name="Clarke L."/>
            <person name="Chinwalla A.T."/>
            <person name="Yang S.P."/>
            <person name="Heger A."/>
            <person name="Locke D.P."/>
            <person name="Miethke P."/>
            <person name="Waters P.D."/>
            <person name="Veyrunes F."/>
            <person name="Fulton L."/>
            <person name="Fulton B."/>
            <person name="Graves T."/>
            <person name="Wallis J."/>
            <person name="Puente X.S."/>
            <person name="Lopez-Otin C."/>
            <person name="Ordonez G.R."/>
            <person name="Eichler E.E."/>
            <person name="Chen L."/>
            <person name="Cheng Z."/>
            <person name="Deakin J.E."/>
            <person name="Alsop A."/>
            <person name="Thompson K."/>
            <person name="Kirby P."/>
            <person name="Papenfuss A.T."/>
            <person name="Wakefield M.J."/>
            <person name="Olender T."/>
            <person name="Lancet D."/>
            <person name="Huttley G.A."/>
            <person name="Smit A.F."/>
            <person name="Pask A."/>
            <person name="Temple-Smith P."/>
            <person name="Batzer M.A."/>
            <person name="Walker J.A."/>
            <person name="Konkel M.K."/>
            <person name="Harris R.S."/>
            <person name="Whittington C.M."/>
            <person name="Wong E.S."/>
            <person name="Gemmell N.J."/>
            <person name="Buschiazzo E."/>
            <person name="Vargas Jentzsch I.M."/>
            <person name="Merkel A."/>
            <person name="Schmitz J."/>
            <person name="Zemann A."/>
            <person name="Churakov G."/>
            <person name="Kriegs J.O."/>
            <person name="Brosius J."/>
            <person name="Murchison E.P."/>
            <person name="Sachidanandam R."/>
            <person name="Smith C."/>
            <person name="Hannon G.J."/>
            <person name="Tsend-Ayush E."/>
            <person name="McMillan D."/>
            <person name="Attenborough R."/>
            <person name="Rens W."/>
            <person name="Ferguson-Smith M."/>
            <person name="Lefevre C.M."/>
            <person name="Sharp J.A."/>
            <person name="Nicholas K.R."/>
            <person name="Ray D.A."/>
            <person name="Kube M."/>
            <person name="Reinhardt R."/>
            <person name="Pringle T.H."/>
            <person name="Taylor J."/>
            <person name="Jones R.C."/>
            <person name="Nixon B."/>
            <person name="Dacheux J.L."/>
            <person name="Niwa H."/>
            <person name="Sekita Y."/>
            <person name="Huang X."/>
            <person name="Stark A."/>
            <person name="Kheradpour P."/>
            <person name="Kellis M."/>
            <person name="Flicek P."/>
            <person name="Chen Y."/>
            <person name="Webber C."/>
            <person name="Hardison R."/>
            <person name="Nelson J."/>
            <person name="Hallsworth-Pepin K."/>
            <person name="Delehaunty K."/>
            <person name="Markovic C."/>
            <person name="Minx P."/>
            <person name="Feng Y."/>
            <person name="Kremitzki C."/>
            <person name="Mitreva M."/>
            <person name="Glasscock J."/>
            <person name="Wylie T."/>
            <person name="Wohldmann P."/>
            <person name="Thiru P."/>
            <person name="Nhan M.N."/>
            <person name="Pohl C.S."/>
            <person name="Smith S.M."/>
            <person name="Hou S."/>
            <person name="Nefedov M."/>
            <person name="de Jong P.J."/>
            <person name="Renfree M.B."/>
            <person name="Mardis E.R."/>
            <person name="Wilson R.K."/>
        </authorList>
    </citation>
    <scope>NUCLEOTIDE SEQUENCE [LARGE SCALE GENOMIC DNA]</scope>
    <source>
        <strain evidence="14 15">Glennie</strain>
    </source>
</reference>
<organism evidence="14 15">
    <name type="scientific">Ornithorhynchus anatinus</name>
    <name type="common">Duckbill platypus</name>
    <dbReference type="NCBI Taxonomy" id="9258"/>
    <lineage>
        <taxon>Eukaryota</taxon>
        <taxon>Metazoa</taxon>
        <taxon>Chordata</taxon>
        <taxon>Craniata</taxon>
        <taxon>Vertebrata</taxon>
        <taxon>Euteleostomi</taxon>
        <taxon>Mammalia</taxon>
        <taxon>Monotremata</taxon>
        <taxon>Ornithorhynchidae</taxon>
        <taxon>Ornithorhynchus</taxon>
    </lineage>
</organism>
<dbReference type="Bgee" id="ENSOANG00000002327">
    <property type="expression patterns" value="Expressed in liver and 3 other cell types or tissues"/>
</dbReference>
<keyword evidence="5 13" id="KW-0256">Endoplasmic reticulum</keyword>
<evidence type="ECO:0000256" key="8">
    <source>
        <dbReference type="ARBA" id="ARBA00023004"/>
    </source>
</evidence>
<dbReference type="FunCoup" id="A0A6I8N667">
    <property type="interactions" value="207"/>
</dbReference>
<dbReference type="InterPro" id="IPR002401">
    <property type="entry name" value="Cyt_P450_E_grp-I"/>
</dbReference>
<evidence type="ECO:0000313" key="15">
    <source>
        <dbReference type="Proteomes" id="UP000002279"/>
    </source>
</evidence>
<feature type="binding site" description="axial binding residue" evidence="11">
    <location>
        <position position="460"/>
    </location>
    <ligand>
        <name>heme</name>
        <dbReference type="ChEBI" id="CHEBI:30413"/>
    </ligand>
    <ligandPart>
        <name>Fe</name>
        <dbReference type="ChEBI" id="CHEBI:18248"/>
    </ligandPart>
</feature>
<evidence type="ECO:0000313" key="14">
    <source>
        <dbReference type="Ensembl" id="ENSOANP00000036709.1"/>
    </source>
</evidence>
<comment type="function">
    <text evidence="13">Cytochromes P450 are a group of heme-thiolate monooxygenases.</text>
</comment>
<dbReference type="InterPro" id="IPR008067">
    <property type="entry name" value="Cyt_P450_E_grp-I_CYP2A-like"/>
</dbReference>
<dbReference type="Pfam" id="PF00067">
    <property type="entry name" value="p450"/>
    <property type="match status" value="1"/>
</dbReference>
<dbReference type="PRINTS" id="PR00463">
    <property type="entry name" value="EP450I"/>
</dbReference>
<accession>A0A6I8N667</accession>
<dbReference type="SUPFAM" id="SSF48264">
    <property type="entry name" value="Cytochrome P450"/>
    <property type="match status" value="1"/>
</dbReference>
<comment type="subcellular location">
    <subcellularLocation>
        <location evidence="13">Endoplasmic reticulum membrane</location>
    </subcellularLocation>
    <subcellularLocation>
        <location evidence="13">Microsome membrane</location>
    </subcellularLocation>
</comment>
<keyword evidence="15" id="KW-1185">Reference proteome</keyword>
<dbReference type="Gene3D" id="1.10.630.10">
    <property type="entry name" value="Cytochrome P450"/>
    <property type="match status" value="1"/>
</dbReference>
<dbReference type="CDD" id="cd11026">
    <property type="entry name" value="CYP2"/>
    <property type="match status" value="1"/>
</dbReference>
<dbReference type="EC" id="1.14.14.1" evidence="13"/>
<keyword evidence="9 12" id="KW-0503">Monooxygenase</keyword>
<dbReference type="GeneTree" id="ENSGT00940000157162"/>
<evidence type="ECO:0000256" key="9">
    <source>
        <dbReference type="ARBA" id="ARBA00023033"/>
    </source>
</evidence>
<keyword evidence="6 13" id="KW-0492">Microsome</keyword>
<dbReference type="GO" id="GO:0062184">
    <property type="term" value="F:testosterone 16-beta-hydroxylase activity"/>
    <property type="evidence" value="ECO:0007669"/>
    <property type="project" value="Ensembl"/>
</dbReference>
<evidence type="ECO:0000256" key="11">
    <source>
        <dbReference type="PIRSR" id="PIRSR602401-1"/>
    </source>
</evidence>
<dbReference type="AlphaFoldDB" id="A0A6I8N667"/>
<dbReference type="GO" id="GO:0005737">
    <property type="term" value="C:cytoplasm"/>
    <property type="evidence" value="ECO:0000318"/>
    <property type="project" value="GO_Central"/>
</dbReference>
<dbReference type="GO" id="GO:0008202">
    <property type="term" value="P:steroid metabolic process"/>
    <property type="evidence" value="ECO:0007669"/>
    <property type="project" value="Ensembl"/>
</dbReference>
<evidence type="ECO:0000256" key="10">
    <source>
        <dbReference type="ARBA" id="ARBA00023136"/>
    </source>
</evidence>
<dbReference type="GO" id="GO:0062189">
    <property type="term" value="F:anandamide 14,15 epoxidase activity"/>
    <property type="evidence" value="ECO:0007669"/>
    <property type="project" value="Ensembl"/>
</dbReference>
<dbReference type="InterPro" id="IPR017972">
    <property type="entry name" value="Cyt_P450_CS"/>
</dbReference>
<evidence type="ECO:0000256" key="12">
    <source>
        <dbReference type="RuleBase" id="RU000461"/>
    </source>
</evidence>
<evidence type="ECO:0000256" key="4">
    <source>
        <dbReference type="ARBA" id="ARBA00022723"/>
    </source>
</evidence>
<comment type="cofactor">
    <cofactor evidence="1 11 13">
        <name>heme</name>
        <dbReference type="ChEBI" id="CHEBI:30413"/>
    </cofactor>
</comment>